<comment type="caution">
    <text evidence="4">The sequence shown here is derived from an EMBL/GenBank/DDBJ whole genome shotgun (WGS) entry which is preliminary data.</text>
</comment>
<dbReference type="Proteomes" id="UP001177212">
    <property type="component" value="Unassembled WGS sequence"/>
</dbReference>
<organism evidence="4 5">
    <name type="scientific">Pseudoalteromonas marina</name>
    <dbReference type="NCBI Taxonomy" id="267375"/>
    <lineage>
        <taxon>Bacteria</taxon>
        <taxon>Pseudomonadati</taxon>
        <taxon>Pseudomonadota</taxon>
        <taxon>Gammaproteobacteria</taxon>
        <taxon>Alteromonadales</taxon>
        <taxon>Pseudoalteromonadaceae</taxon>
        <taxon>Pseudoalteromonas</taxon>
    </lineage>
</organism>
<name>A0ABT9FD97_9GAMM</name>
<dbReference type="PANTHER" id="PTHR38690">
    <property type="entry name" value="PROTEASE-RELATED"/>
    <property type="match status" value="1"/>
</dbReference>
<evidence type="ECO:0000313" key="4">
    <source>
        <dbReference type="EMBL" id="MDP2564750.1"/>
    </source>
</evidence>
<gene>
    <name evidence="4" type="ORF">Q8W34_08890</name>
</gene>
<feature type="transmembrane region" description="Helical" evidence="2">
    <location>
        <begin position="14"/>
        <end position="36"/>
    </location>
</feature>
<dbReference type="Pfam" id="PF13116">
    <property type="entry name" value="YhdP"/>
    <property type="match status" value="1"/>
</dbReference>
<evidence type="ECO:0000259" key="3">
    <source>
        <dbReference type="Pfam" id="PF13116"/>
    </source>
</evidence>
<evidence type="ECO:0000256" key="2">
    <source>
        <dbReference type="SAM" id="Phobius"/>
    </source>
</evidence>
<dbReference type="RefSeq" id="WP_305471909.1">
    <property type="nucleotide sequence ID" value="NZ_JAUYVT010000006.1"/>
</dbReference>
<dbReference type="InterPro" id="IPR011836">
    <property type="entry name" value="YhdP"/>
</dbReference>
<sequence length="1287" mass="141714">MKAKAVCFFCFRKLWQTCAIILVLLAVIVSILKYTLPYANDYKGDIETYLDEKFAISLSIGAISASWQGNGPALVLEDLSFKDNETAPISLTIAKTSLELNLWESIKTLQLKSNYFVINGFHTTVNVADLFESGNQDDVSFEQKELIEGLFLGNTGHFAIENSSINFVLDDNKERKLLLENIIWQNEESQHLGSGTLALPGITVGTFDARIALKGESLEEVAGNMYVQANKVDVSNWLAQYINTEKQQLTSDINLQAWLKIEKGLIDDIKMQWLPSSVIWFNESQSQQVSLSEGGFHLYPEQGNWFLKSTGLAFNNNNTTWPSLEFEAQLGENNQIWLNQIDIALLANLAALTNFDSLDAFLKRKPSGQIQQAYVNYESNQQWQVWFNANNIGWQELNSVPAAQGLRVSGLLNQDKGRISLFGENGTLITGDSFSDNINYNQLNIELDLAKQNNNWRISSDNIWFDNNEITLAAEMQLSFGDTPRLDLYAEAFAEDASIAGHYFPLKAMSPELVSYLNGAIKGGEISKAQVLFAGPLSGFPFKDGSGQFDVLAQIDNATYQFDPQWPAVTDAKVKLHFANERMDIYSQKGSLVNLDVGNSVKVSINDLMNADELVVQIDKKAPMENLYTFFKATPIASPLADIFEVIQGQGEADASIELLVGSKFEGGASVSGTVKLDDLPVFIATPGIALNNLTGVLNFKNDNIELKNATATWLGMPLAINYNSQSEASDYKANIDINAQLDANTLIDSGQGILKGSLEGQSAVDIGLVLNFTEQGFNYRAQVKSDLVGLTSKLPTPYNKAETQPWVLDAVVQGDDISNLITAQVNKQFYFNAILENGKSQFSNAHFVIGKQDLGLNSQDLSVSINLEQTELVPWVDLIDQIISAAQNEDDPESQGIMPPLNEIVANIGMLDISSMVFNDFEMRLAPEQSNVYLKLNAKELRAGVFIPTSQRSQPIRVNADYLRVNFAEQIEAPITEAAKAGPDTDLTWLTNLPAIEFECADCKITNYQLDKVSASLLGDGKRLVISELVVDKGDHILRTKGQWKDGSTQLSGEVKSDDIGALFDEFDITTAIKGSKATINYNLAWQAAPYSFDVPSLSGEIDWDLGEGHLTEISDGGARVFSLLSLDSLVRKLKLDFRDVFSKGFFYNSMQGSMQLENGIAYTKDTKMDGVPADLTIKGYANLNTLDINYDLAVAPQVTSSIPVIVAWMVNPVTGLAALALDKVIHSARVISEINFKVTGTMSEPVVQELDRKSREVTLPQAAQNQPQASVDLKLKNAEVTATND</sequence>
<protein>
    <submittedName>
        <fullName evidence="4">YhdP family protein</fullName>
    </submittedName>
</protein>
<accession>A0ABT9FD97</accession>
<dbReference type="NCBIfam" id="TIGR02099">
    <property type="entry name" value="YhdP family protein"/>
    <property type="match status" value="1"/>
</dbReference>
<dbReference type="PANTHER" id="PTHR38690:SF1">
    <property type="entry name" value="PROTEASE"/>
    <property type="match status" value="1"/>
</dbReference>
<keyword evidence="2" id="KW-0472">Membrane</keyword>
<keyword evidence="2" id="KW-0812">Transmembrane</keyword>
<keyword evidence="2" id="KW-1133">Transmembrane helix</keyword>
<proteinExistence type="predicted"/>
<keyword evidence="5" id="KW-1185">Reference proteome</keyword>
<dbReference type="InterPro" id="IPR025263">
    <property type="entry name" value="YhdP_central"/>
</dbReference>
<reference evidence="4" key="1">
    <citation type="submission" date="2023-07" db="EMBL/GenBank/DDBJ databases">
        <title>Genome content predicts the carbon catabolic preferences of heterotrophic bacteria.</title>
        <authorList>
            <person name="Gralka M."/>
        </authorList>
    </citation>
    <scope>NUCLEOTIDE SEQUENCE</scope>
    <source>
        <strain evidence="4">4G09</strain>
    </source>
</reference>
<feature type="domain" description="YhdP central" evidence="3">
    <location>
        <begin position="2"/>
        <end position="1249"/>
    </location>
</feature>
<dbReference type="EMBL" id="JAUYVT010000006">
    <property type="protein sequence ID" value="MDP2564750.1"/>
    <property type="molecule type" value="Genomic_DNA"/>
</dbReference>
<evidence type="ECO:0000313" key="5">
    <source>
        <dbReference type="Proteomes" id="UP001177212"/>
    </source>
</evidence>
<evidence type="ECO:0000256" key="1">
    <source>
        <dbReference type="SAM" id="MobiDB-lite"/>
    </source>
</evidence>
<feature type="region of interest" description="Disordered" evidence="1">
    <location>
        <begin position="1259"/>
        <end position="1287"/>
    </location>
</feature>